<dbReference type="Pfam" id="PF06452">
    <property type="entry name" value="CBM9_1"/>
    <property type="match status" value="1"/>
</dbReference>
<keyword evidence="6 7" id="KW-0624">Polysaccharide degradation</keyword>
<dbReference type="GO" id="GO:0030246">
    <property type="term" value="F:carbohydrate binding"/>
    <property type="evidence" value="ECO:0007669"/>
    <property type="project" value="InterPro"/>
</dbReference>
<dbReference type="InterPro" id="IPR001000">
    <property type="entry name" value="GH10_dom"/>
</dbReference>
<dbReference type="SUPFAM" id="SSF49344">
    <property type="entry name" value="CBD9-like"/>
    <property type="match status" value="2"/>
</dbReference>
<dbReference type="SUPFAM" id="SSF51445">
    <property type="entry name" value="(Trans)glycosidases"/>
    <property type="match status" value="1"/>
</dbReference>
<evidence type="ECO:0000256" key="3">
    <source>
        <dbReference type="ARBA" id="ARBA00022801"/>
    </source>
</evidence>
<dbReference type="InterPro" id="IPR011330">
    <property type="entry name" value="Glyco_hydro/deAcase_b/a-brl"/>
</dbReference>
<dbReference type="SUPFAM" id="SSF88713">
    <property type="entry name" value="Glycoside hydrolase/deacetylase"/>
    <property type="match status" value="1"/>
</dbReference>
<dbReference type="SUPFAM" id="SSF49785">
    <property type="entry name" value="Galactose-binding domain-like"/>
    <property type="match status" value="2"/>
</dbReference>
<accession>A0A2A9F1A3</accession>
<evidence type="ECO:0000256" key="1">
    <source>
        <dbReference type="ARBA" id="ARBA00007495"/>
    </source>
</evidence>
<dbReference type="Pfam" id="PF00331">
    <property type="entry name" value="Glyco_hydro_10"/>
    <property type="match status" value="1"/>
</dbReference>
<name>A0A2A9F1A3_9MICO</name>
<dbReference type="PROSITE" id="PS51760">
    <property type="entry name" value="GH10_2"/>
    <property type="match status" value="1"/>
</dbReference>
<evidence type="ECO:0000256" key="5">
    <source>
        <dbReference type="ARBA" id="ARBA00023295"/>
    </source>
</evidence>
<dbReference type="PROSITE" id="PS51677">
    <property type="entry name" value="NODB"/>
    <property type="match status" value="1"/>
</dbReference>
<feature type="chain" id="PRO_5039122940" description="Beta-xylanase" evidence="8">
    <location>
        <begin position="25"/>
        <end position="1352"/>
    </location>
</feature>
<evidence type="ECO:0000256" key="6">
    <source>
        <dbReference type="ARBA" id="ARBA00023326"/>
    </source>
</evidence>
<feature type="domain" description="GH10" evidence="10">
    <location>
        <begin position="572"/>
        <end position="910"/>
    </location>
</feature>
<evidence type="ECO:0000256" key="2">
    <source>
        <dbReference type="ARBA" id="ARBA00022737"/>
    </source>
</evidence>
<evidence type="ECO:0000313" key="12">
    <source>
        <dbReference type="Proteomes" id="UP000224130"/>
    </source>
</evidence>
<keyword evidence="5 7" id="KW-0326">Glycosidase</keyword>
<dbReference type="Gene3D" id="2.60.40.1190">
    <property type="match status" value="1"/>
</dbReference>
<dbReference type="InterPro" id="IPR010502">
    <property type="entry name" value="Carb-bd_dom_fam9"/>
</dbReference>
<dbReference type="Pfam" id="PF02839">
    <property type="entry name" value="CBM_5_12"/>
    <property type="match status" value="2"/>
</dbReference>
<dbReference type="InterPro" id="IPR036573">
    <property type="entry name" value="CBM_sf_5/12"/>
</dbReference>
<keyword evidence="12" id="KW-1185">Reference proteome</keyword>
<evidence type="ECO:0000256" key="8">
    <source>
        <dbReference type="SAM" id="SignalP"/>
    </source>
</evidence>
<keyword evidence="11" id="KW-0858">Xylan degradation</keyword>
<dbReference type="InterPro" id="IPR003610">
    <property type="entry name" value="CBM5/12"/>
</dbReference>
<keyword evidence="2" id="KW-0677">Repeat</keyword>
<evidence type="ECO:0000259" key="10">
    <source>
        <dbReference type="PROSITE" id="PS51760"/>
    </source>
</evidence>
<dbReference type="Pfam" id="PF02018">
    <property type="entry name" value="CBM_4_9"/>
    <property type="match status" value="2"/>
</dbReference>
<dbReference type="PRINTS" id="PR00134">
    <property type="entry name" value="GLHYDRLASE10"/>
</dbReference>
<dbReference type="PANTHER" id="PTHR31490">
    <property type="entry name" value="GLYCOSYL HYDROLASE"/>
    <property type="match status" value="1"/>
</dbReference>
<feature type="signal peptide" evidence="8">
    <location>
        <begin position="1"/>
        <end position="24"/>
    </location>
</feature>
<dbReference type="CDD" id="cd00005">
    <property type="entry name" value="CBM9_like_1"/>
    <property type="match status" value="1"/>
</dbReference>
<dbReference type="Proteomes" id="UP000224130">
    <property type="component" value="Unassembled WGS sequence"/>
</dbReference>
<dbReference type="InterPro" id="IPR002509">
    <property type="entry name" value="NODB_dom"/>
</dbReference>
<reference evidence="11 12" key="1">
    <citation type="submission" date="2017-10" db="EMBL/GenBank/DDBJ databases">
        <title>Sequencing the genomes of 1000 actinobacteria strains.</title>
        <authorList>
            <person name="Klenk H.-P."/>
        </authorList>
    </citation>
    <scope>NUCLEOTIDE SEQUENCE [LARGE SCALE GENOMIC DNA]</scope>
    <source>
        <strain evidence="11 12">DSM 21863</strain>
    </source>
</reference>
<comment type="catalytic activity">
    <reaction evidence="7">
        <text>Endohydrolysis of (1-&gt;4)-beta-D-xylosidic linkages in xylans.</text>
        <dbReference type="EC" id="3.2.1.8"/>
    </reaction>
</comment>
<evidence type="ECO:0000259" key="9">
    <source>
        <dbReference type="PROSITE" id="PS51677"/>
    </source>
</evidence>
<dbReference type="GO" id="GO:0005576">
    <property type="term" value="C:extracellular region"/>
    <property type="evidence" value="ECO:0007669"/>
    <property type="project" value="InterPro"/>
</dbReference>
<dbReference type="GO" id="GO:0045493">
    <property type="term" value="P:xylan catabolic process"/>
    <property type="evidence" value="ECO:0007669"/>
    <property type="project" value="UniProtKB-KW"/>
</dbReference>
<comment type="similarity">
    <text evidence="1 7">Belongs to the glycosyl hydrolase 10 (cellulase F) family.</text>
</comment>
<dbReference type="SMART" id="SM00495">
    <property type="entry name" value="ChtBD3"/>
    <property type="match status" value="2"/>
</dbReference>
<dbReference type="InterPro" id="IPR044846">
    <property type="entry name" value="GH10"/>
</dbReference>
<evidence type="ECO:0000256" key="4">
    <source>
        <dbReference type="ARBA" id="ARBA00023277"/>
    </source>
</evidence>
<dbReference type="InterPro" id="IPR008979">
    <property type="entry name" value="Galactose-bd-like_sf"/>
</dbReference>
<dbReference type="InterPro" id="IPR003305">
    <property type="entry name" value="CenC_carb-bd"/>
</dbReference>
<keyword evidence="3 7" id="KW-0378">Hydrolase</keyword>
<keyword evidence="8" id="KW-0732">Signal</keyword>
<evidence type="ECO:0000256" key="7">
    <source>
        <dbReference type="RuleBase" id="RU361174"/>
    </source>
</evidence>
<dbReference type="SUPFAM" id="SSF51055">
    <property type="entry name" value="Carbohydrate binding domain"/>
    <property type="match status" value="2"/>
</dbReference>
<sequence length="1352" mass="142352">MRQRFTRMVAGIGAAALVTGGALGAAAVGAGSAAAADDVVMENDFETSWEPWGPRGPVTLAITDDARTGDGALSVTGRTGNWNGPATSVAGLFAPGEVYQVEAWVKLPADTPATSIHFTVQETSAAGDAYTWVGGDVPVTAADWVKVGGSYTMPDGLTGAQLYLEAAAVGSTHPSFLVDDLVVTGQEVGGELPDGFVPGGAVNPTATPVVAAQAGSTASTPVAALTFDDGPNPGTTPALLDFLAENDLQATFCVIGQNVQAAGGAEILRRIVADGHTLCNHSTGYADMGSMTPEQARADMLANLEIIRDALGDPNAPVPFWRAPNGSWGATPQVAVALGMQPLAVTNTISDWTTQDEATLTDNLRAAMTDGELVLVHDGGGDRSGSLAATRTVVAELLADGWEFTFPAGTPPRSGPVLATDFEDGLDGWGPRTGGDTAPTVEITGDDAVSGTASALVTDRDGQGDGIGRDVSGLLTAGVRYEFTAQVRFAPGQDADAVWLSLASTAAGTTTYSTLAQWGEVTADGWTEVTASFQAPAGEELYLYLETDYNGTNTSDLLVDDVVVAVPAPAVVQDLTPIKDTVPFHTGVAIDSRETSGTAAELLLRHFDQITPENHMKPEAWYDDEGTFRPHPEAVALMDFASANDLDLYGHVLTWHSQTPAWFFTDAAGDPLTTSAEDQQVLRDRLRTHIFAVAQWLAESYGEFGADNPVTAFDVVNEVVSDGATDDGLRRSEWYRILGEEFIDLSFEYADEAFNDVYAADGTDRPVALFINDYNTEQVDKQNRYRALVGRLLERGVPVDGVGHQFHVSLAMPVSALETAIERFEDLPVTQAVTELDVTIGTPETQANLVEQGYWFKDAFDVFRAHADSLYSVTVWGLTDGRSWRADAGAPLLFDDAYQAKPAYHGVVDGDLPAQQRSADVFAGDVALDGSATTSAQWQRLPLHPVTDAGETVARFQTRWAPDHLTVYVTVDDAAADPDDAVTLQLAGNVATVGRDGTTTGDVTAEVAGTGTGYAVVAHLPLDAAAEGDTLGLDVRVTDAGDTTGWNSPGTTGTLTLVEELSFARVAETTTVPVVDGDVDAVWSGVDTLTTAKNVQGSDGAQATVRTLWADDTLYVLAEVADPTVDVSASDPWVQDSVEIFLDAGNAKNGSYQADDTQIRISAENAVSFGTGDPDEQAARVESATTLTDGGYLVEASVTLDGQGGAGTFHGLDLQVNDATAGTRTGITSWADPTGTGYQYTDRWGVVELVAAPAPQAPAWVKGQVYTAGDEVTHDGALYRATWWTTEKPGKSPWGSWQEIATAPDGTAVWTASRIFVAGDVVTHDGVRYEAQWWTRNQTPGASPWGPWTKVG</sequence>
<dbReference type="GO" id="GO:0031176">
    <property type="term" value="F:endo-1,4-beta-xylanase activity"/>
    <property type="evidence" value="ECO:0007669"/>
    <property type="project" value="UniProtKB-EC"/>
</dbReference>
<dbReference type="PANTHER" id="PTHR31490:SF90">
    <property type="entry name" value="ENDO-1,4-BETA-XYLANASE A"/>
    <property type="match status" value="1"/>
</dbReference>
<dbReference type="EC" id="3.2.1.8" evidence="7"/>
<proteinExistence type="inferred from homology"/>
<dbReference type="Gene3D" id="3.20.20.80">
    <property type="entry name" value="Glycosidases"/>
    <property type="match status" value="1"/>
</dbReference>
<dbReference type="InterPro" id="IPR017853">
    <property type="entry name" value="GH"/>
</dbReference>
<dbReference type="CDD" id="cd10917">
    <property type="entry name" value="CE4_NodB_like_6s_7s"/>
    <property type="match status" value="1"/>
</dbReference>
<dbReference type="CDD" id="cd12215">
    <property type="entry name" value="ChiC_BD"/>
    <property type="match status" value="2"/>
</dbReference>
<dbReference type="OrthoDB" id="9815836at2"/>
<dbReference type="RefSeq" id="WP_098464436.1">
    <property type="nucleotide sequence ID" value="NZ_PDJJ01000001.1"/>
</dbReference>
<dbReference type="EMBL" id="PDJJ01000001">
    <property type="protein sequence ID" value="PFG44199.1"/>
    <property type="molecule type" value="Genomic_DNA"/>
</dbReference>
<dbReference type="SMART" id="SM00633">
    <property type="entry name" value="Glyco_10"/>
    <property type="match status" value="1"/>
</dbReference>
<keyword evidence="4 7" id="KW-0119">Carbohydrate metabolism</keyword>
<feature type="domain" description="NodB homology" evidence="9">
    <location>
        <begin position="221"/>
        <end position="405"/>
    </location>
</feature>
<organism evidence="11 12">
    <name type="scientific">Isoptericola jiangsuensis</name>
    <dbReference type="NCBI Taxonomy" id="548579"/>
    <lineage>
        <taxon>Bacteria</taxon>
        <taxon>Bacillati</taxon>
        <taxon>Actinomycetota</taxon>
        <taxon>Actinomycetes</taxon>
        <taxon>Micrococcales</taxon>
        <taxon>Promicromonosporaceae</taxon>
        <taxon>Isoptericola</taxon>
    </lineage>
</organism>
<gene>
    <name evidence="11" type="ORF">ATJ88_2918</name>
</gene>
<protein>
    <recommendedName>
        <fullName evidence="7">Beta-xylanase</fullName>
        <ecNumber evidence="7">3.2.1.8</ecNumber>
    </recommendedName>
</protein>
<comment type="caution">
    <text evidence="11">The sequence shown here is derived from an EMBL/GenBank/DDBJ whole genome shotgun (WGS) entry which is preliminary data.</text>
</comment>
<evidence type="ECO:0000313" key="11">
    <source>
        <dbReference type="EMBL" id="PFG44199.1"/>
    </source>
</evidence>
<dbReference type="Gene3D" id="3.20.20.370">
    <property type="entry name" value="Glycoside hydrolase/deacetylase"/>
    <property type="match status" value="1"/>
</dbReference>
<dbReference type="Gene3D" id="2.60.120.260">
    <property type="entry name" value="Galactose-binding domain-like"/>
    <property type="match status" value="2"/>
</dbReference>
<dbReference type="GO" id="GO:0016810">
    <property type="term" value="F:hydrolase activity, acting on carbon-nitrogen (but not peptide) bonds"/>
    <property type="evidence" value="ECO:0007669"/>
    <property type="project" value="InterPro"/>
</dbReference>
<dbReference type="Pfam" id="PF01522">
    <property type="entry name" value="Polysacc_deac_1"/>
    <property type="match status" value="1"/>
</dbReference>
<dbReference type="Gene3D" id="2.10.10.20">
    <property type="entry name" value="Carbohydrate-binding module superfamily 5/12"/>
    <property type="match status" value="2"/>
</dbReference>